<evidence type="ECO:0000256" key="8">
    <source>
        <dbReference type="RuleBase" id="RU003707"/>
    </source>
</evidence>
<dbReference type="PANTHER" id="PTHR11941:SF169">
    <property type="entry name" value="(7AS)-7A-METHYL-1,5-DIOXO-2,3,5,6,7,7A-HEXAHYDRO-1H-INDENE-CARBOXYL-COA HYDROLASE"/>
    <property type="match status" value="1"/>
</dbReference>
<dbReference type="PANTHER" id="PTHR11941">
    <property type="entry name" value="ENOYL-COA HYDRATASE-RELATED"/>
    <property type="match status" value="1"/>
</dbReference>
<dbReference type="NCBIfam" id="NF005891">
    <property type="entry name" value="PRK07854.1"/>
    <property type="match status" value="1"/>
</dbReference>
<dbReference type="Gene3D" id="3.90.226.10">
    <property type="entry name" value="2-enoyl-CoA Hydratase, Chain A, domain 1"/>
    <property type="match status" value="1"/>
</dbReference>
<dbReference type="GO" id="GO:0004300">
    <property type="term" value="F:enoyl-CoA hydratase activity"/>
    <property type="evidence" value="ECO:0007669"/>
    <property type="project" value="UniProtKB-EC"/>
</dbReference>
<dbReference type="Proteomes" id="UP001611415">
    <property type="component" value="Unassembled WGS sequence"/>
</dbReference>
<dbReference type="InterPro" id="IPR018376">
    <property type="entry name" value="Enoyl-CoA_hyd/isom_CS"/>
</dbReference>
<comment type="function">
    <text evidence="1">Could possibly oxidize fatty acids using specific components.</text>
</comment>
<evidence type="ECO:0000256" key="5">
    <source>
        <dbReference type="ARBA" id="ARBA00023239"/>
    </source>
</evidence>
<comment type="similarity">
    <text evidence="2 8">Belongs to the enoyl-CoA hydratase/isomerase family.</text>
</comment>
<evidence type="ECO:0000256" key="4">
    <source>
        <dbReference type="ARBA" id="ARBA00023098"/>
    </source>
</evidence>
<name>A0ABW7XCD1_9NOCA</name>
<dbReference type="CDD" id="cd06558">
    <property type="entry name" value="crotonase-like"/>
    <property type="match status" value="1"/>
</dbReference>
<dbReference type="InterPro" id="IPR001753">
    <property type="entry name" value="Enoyl-CoA_hydra/iso"/>
</dbReference>
<evidence type="ECO:0000256" key="7">
    <source>
        <dbReference type="ARBA" id="ARBA00023717"/>
    </source>
</evidence>
<comment type="catalytic activity">
    <reaction evidence="6">
        <text>a (3S)-3-hydroxyacyl-CoA = a (2E)-enoyl-CoA + H2O</text>
        <dbReference type="Rhea" id="RHEA:16105"/>
        <dbReference type="ChEBI" id="CHEBI:15377"/>
        <dbReference type="ChEBI" id="CHEBI:57318"/>
        <dbReference type="ChEBI" id="CHEBI:58856"/>
        <dbReference type="EC" id="4.2.1.17"/>
    </reaction>
</comment>
<evidence type="ECO:0000256" key="1">
    <source>
        <dbReference type="ARBA" id="ARBA00002994"/>
    </source>
</evidence>
<evidence type="ECO:0000256" key="6">
    <source>
        <dbReference type="ARBA" id="ARBA00023709"/>
    </source>
</evidence>
<dbReference type="EMBL" id="JBIRYO010000062">
    <property type="protein sequence ID" value="MFI2478806.1"/>
    <property type="molecule type" value="Genomic_DNA"/>
</dbReference>
<evidence type="ECO:0000256" key="3">
    <source>
        <dbReference type="ARBA" id="ARBA00022832"/>
    </source>
</evidence>
<organism evidence="9 10">
    <name type="scientific">Nocardia xishanensis</name>
    <dbReference type="NCBI Taxonomy" id="238964"/>
    <lineage>
        <taxon>Bacteria</taxon>
        <taxon>Bacillati</taxon>
        <taxon>Actinomycetota</taxon>
        <taxon>Actinomycetes</taxon>
        <taxon>Mycobacteriales</taxon>
        <taxon>Nocardiaceae</taxon>
        <taxon>Nocardia</taxon>
    </lineage>
</organism>
<keyword evidence="4" id="KW-0443">Lipid metabolism</keyword>
<dbReference type="Pfam" id="PF00378">
    <property type="entry name" value="ECH_1"/>
    <property type="match status" value="1"/>
</dbReference>
<sequence length="242" mass="25307">MIITEPRGDIVVITIDRHEKRNALDVEHLDKLASAVTVGLAAGVRALVITGTGSSFCAGADLDGVYTSEFRAALYDTLGLLTVVPVPVIAAVNGPAIGAGTQLAIACDLRVAAAEAVFSVPTARNGLAVDPWTIRRLALLAGGGTARALLLACETVDAGQALNRGLADRLGTVDDAVELAQQIATYAPLSLAYSKRALGSLLEPDGWDEELSASFEKCWASADLIEAQRARAERRQPKFSGK</sequence>
<keyword evidence="5 9" id="KW-0456">Lyase</keyword>
<accession>A0ABW7XCD1</accession>
<keyword evidence="3" id="KW-0276">Fatty acid metabolism</keyword>
<dbReference type="RefSeq" id="WP_397096480.1">
    <property type="nucleotide sequence ID" value="NZ_JBIRYO010000062.1"/>
</dbReference>
<reference evidence="9 10" key="1">
    <citation type="submission" date="2024-10" db="EMBL/GenBank/DDBJ databases">
        <title>The Natural Products Discovery Center: Release of the First 8490 Sequenced Strains for Exploring Actinobacteria Biosynthetic Diversity.</title>
        <authorList>
            <person name="Kalkreuter E."/>
            <person name="Kautsar S.A."/>
            <person name="Yang D."/>
            <person name="Bader C.D."/>
            <person name="Teijaro C.N."/>
            <person name="Fluegel L."/>
            <person name="Davis C.M."/>
            <person name="Simpson J.R."/>
            <person name="Lauterbach L."/>
            <person name="Steele A.D."/>
            <person name="Gui C."/>
            <person name="Meng S."/>
            <person name="Li G."/>
            <person name="Viehrig K."/>
            <person name="Ye F."/>
            <person name="Su P."/>
            <person name="Kiefer A.F."/>
            <person name="Nichols A."/>
            <person name="Cepeda A.J."/>
            <person name="Yan W."/>
            <person name="Fan B."/>
            <person name="Jiang Y."/>
            <person name="Adhikari A."/>
            <person name="Zheng C.-J."/>
            <person name="Schuster L."/>
            <person name="Cowan T.M."/>
            <person name="Smanski M.J."/>
            <person name="Chevrette M.G."/>
            <person name="De Carvalho L.P.S."/>
            <person name="Shen B."/>
        </authorList>
    </citation>
    <scope>NUCLEOTIDE SEQUENCE [LARGE SCALE GENOMIC DNA]</scope>
    <source>
        <strain evidence="9 10">NPDC019275</strain>
    </source>
</reference>
<evidence type="ECO:0000313" key="9">
    <source>
        <dbReference type="EMBL" id="MFI2478806.1"/>
    </source>
</evidence>
<evidence type="ECO:0000256" key="2">
    <source>
        <dbReference type="ARBA" id="ARBA00005254"/>
    </source>
</evidence>
<gene>
    <name evidence="9" type="ORF">ACH49W_36210</name>
</gene>
<proteinExistence type="inferred from homology"/>
<protein>
    <submittedName>
        <fullName evidence="9">Enoyl-CoA hydratase</fullName>
        <ecNumber evidence="9">4.2.1.17</ecNumber>
    </submittedName>
</protein>
<evidence type="ECO:0000313" key="10">
    <source>
        <dbReference type="Proteomes" id="UP001611415"/>
    </source>
</evidence>
<dbReference type="InterPro" id="IPR029045">
    <property type="entry name" value="ClpP/crotonase-like_dom_sf"/>
</dbReference>
<comment type="caution">
    <text evidence="9">The sequence shown here is derived from an EMBL/GenBank/DDBJ whole genome shotgun (WGS) entry which is preliminary data.</text>
</comment>
<keyword evidence="10" id="KW-1185">Reference proteome</keyword>
<dbReference type="EC" id="4.2.1.17" evidence="9"/>
<dbReference type="SUPFAM" id="SSF52096">
    <property type="entry name" value="ClpP/crotonase"/>
    <property type="match status" value="1"/>
</dbReference>
<comment type="catalytic activity">
    <reaction evidence="7">
        <text>a 4-saturated-(3S)-3-hydroxyacyl-CoA = a (3E)-enoyl-CoA + H2O</text>
        <dbReference type="Rhea" id="RHEA:20724"/>
        <dbReference type="ChEBI" id="CHEBI:15377"/>
        <dbReference type="ChEBI" id="CHEBI:58521"/>
        <dbReference type="ChEBI" id="CHEBI:137480"/>
        <dbReference type="EC" id="4.2.1.17"/>
    </reaction>
</comment>
<dbReference type="PROSITE" id="PS00166">
    <property type="entry name" value="ENOYL_COA_HYDRATASE"/>
    <property type="match status" value="1"/>
</dbReference>